<feature type="coiled-coil region" evidence="1">
    <location>
        <begin position="39"/>
        <end position="66"/>
    </location>
</feature>
<gene>
    <name evidence="2" type="ORF">LSINAPIS_LOCUS14434</name>
</gene>
<keyword evidence="1" id="KW-0175">Coiled coil</keyword>
<reference evidence="2 3" key="1">
    <citation type="submission" date="2017-07" db="EMBL/GenBank/DDBJ databases">
        <authorList>
            <person name="Talla V."/>
            <person name="Backstrom N."/>
        </authorList>
    </citation>
    <scope>NUCLEOTIDE SEQUENCE [LARGE SCALE GENOMIC DNA]</scope>
</reference>
<dbReference type="Proteomes" id="UP000324832">
    <property type="component" value="Unassembled WGS sequence"/>
</dbReference>
<evidence type="ECO:0000313" key="3">
    <source>
        <dbReference type="Proteomes" id="UP000324832"/>
    </source>
</evidence>
<evidence type="ECO:0000256" key="1">
    <source>
        <dbReference type="SAM" id="Coils"/>
    </source>
</evidence>
<protein>
    <submittedName>
        <fullName evidence="2">Uncharacterized protein</fullName>
    </submittedName>
</protein>
<accession>A0A5E4R331</accession>
<sequence>MADIYKKSTDIEQQRDYLQKLLDKMDQDSNLFDSTLQRCSILESELGNARRNILALEAQNEEYQSSRRQSLFDELVDTANTSK</sequence>
<dbReference type="EMBL" id="FZQP02006888">
    <property type="protein sequence ID" value="VVD04746.1"/>
    <property type="molecule type" value="Genomic_DNA"/>
</dbReference>
<proteinExistence type="predicted"/>
<dbReference type="AlphaFoldDB" id="A0A5E4R331"/>
<name>A0A5E4R331_9NEOP</name>
<evidence type="ECO:0000313" key="2">
    <source>
        <dbReference type="EMBL" id="VVD04746.1"/>
    </source>
</evidence>
<keyword evidence="3" id="KW-1185">Reference proteome</keyword>
<organism evidence="2 3">
    <name type="scientific">Leptidea sinapis</name>
    <dbReference type="NCBI Taxonomy" id="189913"/>
    <lineage>
        <taxon>Eukaryota</taxon>
        <taxon>Metazoa</taxon>
        <taxon>Ecdysozoa</taxon>
        <taxon>Arthropoda</taxon>
        <taxon>Hexapoda</taxon>
        <taxon>Insecta</taxon>
        <taxon>Pterygota</taxon>
        <taxon>Neoptera</taxon>
        <taxon>Endopterygota</taxon>
        <taxon>Lepidoptera</taxon>
        <taxon>Glossata</taxon>
        <taxon>Ditrysia</taxon>
        <taxon>Papilionoidea</taxon>
        <taxon>Pieridae</taxon>
        <taxon>Dismorphiinae</taxon>
        <taxon>Leptidea</taxon>
    </lineage>
</organism>